<proteinExistence type="predicted"/>
<dbReference type="FunFam" id="3.40.50.880:FF:000030">
    <property type="entry name" value="Gamma-glutamyl-gamma-aminobutyrate hydrolase PuuD"/>
    <property type="match status" value="1"/>
</dbReference>
<dbReference type="Proteomes" id="UP000019254">
    <property type="component" value="Unassembled WGS sequence"/>
</dbReference>
<dbReference type="PANTHER" id="PTHR43235:SF1">
    <property type="entry name" value="GLUTAMINE AMIDOTRANSFERASE PB2B2.05-RELATED"/>
    <property type="match status" value="1"/>
</dbReference>
<dbReference type="PATRIC" id="fig|1265820.5.peg.2212"/>
<dbReference type="RefSeq" id="WP_036079845.1">
    <property type="nucleotide sequence ID" value="NZ_AODE01000019.1"/>
</dbReference>
<protein>
    <submittedName>
        <fullName evidence="1">Glutamine amidotransferase</fullName>
    </submittedName>
</protein>
<dbReference type="GO" id="GO:0006598">
    <property type="term" value="P:polyamine catabolic process"/>
    <property type="evidence" value="ECO:0007669"/>
    <property type="project" value="TreeGrafter"/>
</dbReference>
<dbReference type="PANTHER" id="PTHR43235">
    <property type="entry name" value="GLUTAMINE AMIDOTRANSFERASE PB2B2.05-RELATED"/>
    <property type="match status" value="1"/>
</dbReference>
<dbReference type="InterPro" id="IPR011697">
    <property type="entry name" value="Peptidase_C26"/>
</dbReference>
<dbReference type="SUPFAM" id="SSF52317">
    <property type="entry name" value="Class I glutamine amidotransferase-like"/>
    <property type="match status" value="1"/>
</dbReference>
<dbReference type="Pfam" id="PF07722">
    <property type="entry name" value="Peptidase_C26"/>
    <property type="match status" value="1"/>
</dbReference>
<keyword evidence="2" id="KW-1185">Reference proteome</keyword>
<dbReference type="GO" id="GO:0033969">
    <property type="term" value="F:gamma-glutamyl-gamma-aminobutyrate hydrolase activity"/>
    <property type="evidence" value="ECO:0007669"/>
    <property type="project" value="TreeGrafter"/>
</dbReference>
<dbReference type="GO" id="GO:0016740">
    <property type="term" value="F:transferase activity"/>
    <property type="evidence" value="ECO:0007669"/>
    <property type="project" value="UniProtKB-KW"/>
</dbReference>
<dbReference type="Gene3D" id="3.40.50.880">
    <property type="match status" value="1"/>
</dbReference>
<dbReference type="CDD" id="cd01745">
    <property type="entry name" value="GATase1_2"/>
    <property type="match status" value="1"/>
</dbReference>
<dbReference type="OrthoDB" id="9813383at2"/>
<gene>
    <name evidence="1" type="ORF">PCORN_11257</name>
</gene>
<accession>W7BY79</accession>
<dbReference type="STRING" id="1265820.PCORN_11257"/>
<dbReference type="InterPro" id="IPR029062">
    <property type="entry name" value="Class_I_gatase-like"/>
</dbReference>
<reference evidence="1 2" key="1">
    <citation type="journal article" date="2014" name="Int. J. Syst. Evol. Microbiol.">
        <title>Listeria floridensis sp. nov., Listeria aquatica sp. nov., Listeria cornellensis sp. nov., Listeria riparia sp. nov. and Listeria grandensis sp. nov., from agricultural and natural environments.</title>
        <authorList>
            <person name="den Bakker H.C."/>
            <person name="Warchocki S."/>
            <person name="Wright E.M."/>
            <person name="Allred A.F."/>
            <person name="Ahlstrom C."/>
            <person name="Manuel C.S."/>
            <person name="Stasiewicz M.J."/>
            <person name="Burrell A."/>
            <person name="Roof S."/>
            <person name="Strawn L."/>
            <person name="Fortes E.D."/>
            <person name="Nightingale K.K."/>
            <person name="Kephart D."/>
            <person name="Wiedmann M."/>
        </authorList>
    </citation>
    <scope>NUCLEOTIDE SEQUENCE [LARGE SCALE GENOMIC DNA]</scope>
    <source>
        <strain evidence="2">FSL F6-969</strain>
    </source>
</reference>
<comment type="caution">
    <text evidence="1">The sequence shown here is derived from an EMBL/GenBank/DDBJ whole genome shotgun (WGS) entry which is preliminary data.</text>
</comment>
<name>W7BY79_9LIST</name>
<sequence length="247" mass="27292">MTVIIGISGTRRSMEFPQNIFEDRATVNDTYVKAVAKAGGAPIILPVTETGYAKEIVAHIDGLILTGGDDISPFLYGEEPLARLSGTLPDRDLYEMELLKETLAQNKPVLAICRGVQLMNVAFGGSLYQDISYAPGIERQHLQHTDPAFPIHSVTTKENSELRAIFGEKTMVNSLHHQVIKKVAATFHATAWASDGVIEGLEREGDLFVVGVQWHPEIMVKQDDEMCALFETFIQKVEMNDSTANEF</sequence>
<dbReference type="PROSITE" id="PS51273">
    <property type="entry name" value="GATASE_TYPE_1"/>
    <property type="match status" value="1"/>
</dbReference>
<evidence type="ECO:0000313" key="1">
    <source>
        <dbReference type="EMBL" id="EUJ29705.1"/>
    </source>
</evidence>
<keyword evidence="1" id="KW-0315">Glutamine amidotransferase</keyword>
<organism evidence="1 2">
    <name type="scientific">Listeria cornellensis FSL F6-0969</name>
    <dbReference type="NCBI Taxonomy" id="1265820"/>
    <lineage>
        <taxon>Bacteria</taxon>
        <taxon>Bacillati</taxon>
        <taxon>Bacillota</taxon>
        <taxon>Bacilli</taxon>
        <taxon>Bacillales</taxon>
        <taxon>Listeriaceae</taxon>
        <taxon>Listeria</taxon>
    </lineage>
</organism>
<dbReference type="InterPro" id="IPR044668">
    <property type="entry name" value="PuuD-like"/>
</dbReference>
<keyword evidence="1" id="KW-0808">Transferase</keyword>
<dbReference type="GO" id="GO:0005829">
    <property type="term" value="C:cytosol"/>
    <property type="evidence" value="ECO:0007669"/>
    <property type="project" value="TreeGrafter"/>
</dbReference>
<evidence type="ECO:0000313" key="2">
    <source>
        <dbReference type="Proteomes" id="UP000019254"/>
    </source>
</evidence>
<dbReference type="EMBL" id="AODE01000019">
    <property type="protein sequence ID" value="EUJ29705.1"/>
    <property type="molecule type" value="Genomic_DNA"/>
</dbReference>
<dbReference type="AlphaFoldDB" id="W7BY79"/>